<protein>
    <submittedName>
        <fullName evidence="2">Uncharacterized protein</fullName>
    </submittedName>
</protein>
<dbReference type="EMBL" id="KV448196">
    <property type="protein sequence ID" value="OAX40932.1"/>
    <property type="molecule type" value="Genomic_DNA"/>
</dbReference>
<dbReference type="STRING" id="1314800.A0A1B7N7V2"/>
<accession>A0A1B7N7V2</accession>
<keyword evidence="3" id="KW-1185">Reference proteome</keyword>
<dbReference type="AlphaFoldDB" id="A0A1B7N7V2"/>
<evidence type="ECO:0000256" key="1">
    <source>
        <dbReference type="SAM" id="MobiDB-lite"/>
    </source>
</evidence>
<feature type="non-terminal residue" evidence="2">
    <location>
        <position position="1"/>
    </location>
</feature>
<feature type="compositionally biased region" description="Basic residues" evidence="1">
    <location>
        <begin position="116"/>
        <end position="133"/>
    </location>
</feature>
<evidence type="ECO:0000313" key="2">
    <source>
        <dbReference type="EMBL" id="OAX40932.1"/>
    </source>
</evidence>
<dbReference type="Proteomes" id="UP000092154">
    <property type="component" value="Unassembled WGS sequence"/>
</dbReference>
<organism evidence="2 3">
    <name type="scientific">Rhizopogon vinicolor AM-OR11-026</name>
    <dbReference type="NCBI Taxonomy" id="1314800"/>
    <lineage>
        <taxon>Eukaryota</taxon>
        <taxon>Fungi</taxon>
        <taxon>Dikarya</taxon>
        <taxon>Basidiomycota</taxon>
        <taxon>Agaricomycotina</taxon>
        <taxon>Agaricomycetes</taxon>
        <taxon>Agaricomycetidae</taxon>
        <taxon>Boletales</taxon>
        <taxon>Suillineae</taxon>
        <taxon>Rhizopogonaceae</taxon>
        <taxon>Rhizopogon</taxon>
    </lineage>
</organism>
<sequence>IIEGAHAQLIVQGIYSAKQSQSLHARENKKKTDRTMLFPEGKGRHLTEKEFIQKLEHLKQTKRGKEVGKNIRKAGRAARQTGKAAVNAEWQRLLQEYNMNIDKWSAECEELGSKNIPKKNWPKKLTRPLKPKM</sequence>
<name>A0A1B7N7V2_9AGAM</name>
<feature type="non-terminal residue" evidence="2">
    <location>
        <position position="133"/>
    </location>
</feature>
<feature type="region of interest" description="Disordered" evidence="1">
    <location>
        <begin position="112"/>
        <end position="133"/>
    </location>
</feature>
<proteinExistence type="predicted"/>
<reference evidence="2 3" key="1">
    <citation type="submission" date="2016-06" db="EMBL/GenBank/DDBJ databases">
        <title>Comparative genomics of the ectomycorrhizal sister species Rhizopogon vinicolor and Rhizopogon vesiculosus (Basidiomycota: Boletales) reveals a divergence of the mating type B locus.</title>
        <authorList>
            <consortium name="DOE Joint Genome Institute"/>
            <person name="Mujic A.B."/>
            <person name="Kuo A."/>
            <person name="Tritt A."/>
            <person name="Lipzen A."/>
            <person name="Chen C."/>
            <person name="Johnson J."/>
            <person name="Sharma A."/>
            <person name="Barry K."/>
            <person name="Grigoriev I.V."/>
            <person name="Spatafora J.W."/>
        </authorList>
    </citation>
    <scope>NUCLEOTIDE SEQUENCE [LARGE SCALE GENOMIC DNA]</scope>
    <source>
        <strain evidence="2 3">AM-OR11-026</strain>
    </source>
</reference>
<gene>
    <name evidence="2" type="ORF">K503DRAFT_658677</name>
</gene>
<dbReference type="OrthoDB" id="2636278at2759"/>
<dbReference type="InParanoid" id="A0A1B7N7V2"/>
<evidence type="ECO:0000313" key="3">
    <source>
        <dbReference type="Proteomes" id="UP000092154"/>
    </source>
</evidence>